<protein>
    <recommendedName>
        <fullName evidence="1">Protein kinase domain-containing protein</fullName>
    </recommendedName>
</protein>
<dbReference type="PROSITE" id="PS50011">
    <property type="entry name" value="PROTEIN_KINASE_DOM"/>
    <property type="match status" value="1"/>
</dbReference>
<dbReference type="InterPro" id="IPR011009">
    <property type="entry name" value="Kinase-like_dom_sf"/>
</dbReference>
<dbReference type="InterPro" id="IPR002575">
    <property type="entry name" value="Aminoglycoside_PTrfase"/>
</dbReference>
<dbReference type="Pfam" id="PF01636">
    <property type="entry name" value="APH"/>
    <property type="match status" value="1"/>
</dbReference>
<dbReference type="Gene3D" id="3.90.1200.10">
    <property type="match status" value="1"/>
</dbReference>
<organism evidence="2 3">
    <name type="scientific">Kribbella koreensis</name>
    <dbReference type="NCBI Taxonomy" id="57909"/>
    <lineage>
        <taxon>Bacteria</taxon>
        <taxon>Bacillati</taxon>
        <taxon>Actinomycetota</taxon>
        <taxon>Actinomycetes</taxon>
        <taxon>Propionibacteriales</taxon>
        <taxon>Kribbellaceae</taxon>
        <taxon>Kribbella</taxon>
    </lineage>
</organism>
<keyword evidence="3" id="KW-1185">Reference proteome</keyword>
<gene>
    <name evidence="2" type="ORF">GCM10009554_02470</name>
</gene>
<reference evidence="3" key="1">
    <citation type="journal article" date="2019" name="Int. J. Syst. Evol. Microbiol.">
        <title>The Global Catalogue of Microorganisms (GCM) 10K type strain sequencing project: providing services to taxonomists for standard genome sequencing and annotation.</title>
        <authorList>
            <consortium name="The Broad Institute Genomics Platform"/>
            <consortium name="The Broad Institute Genome Sequencing Center for Infectious Disease"/>
            <person name="Wu L."/>
            <person name="Ma J."/>
        </authorList>
    </citation>
    <scope>NUCLEOTIDE SEQUENCE [LARGE SCALE GENOMIC DNA]</scope>
    <source>
        <strain evidence="3">JCM 10977</strain>
    </source>
</reference>
<evidence type="ECO:0000313" key="2">
    <source>
        <dbReference type="EMBL" id="GAA0924002.1"/>
    </source>
</evidence>
<dbReference type="EMBL" id="BAAAHK010000001">
    <property type="protein sequence ID" value="GAA0924002.1"/>
    <property type="molecule type" value="Genomic_DNA"/>
</dbReference>
<evidence type="ECO:0000313" key="3">
    <source>
        <dbReference type="Proteomes" id="UP001500542"/>
    </source>
</evidence>
<dbReference type="Proteomes" id="UP001500542">
    <property type="component" value="Unassembled WGS sequence"/>
</dbReference>
<comment type="caution">
    <text evidence="2">The sequence shown here is derived from an EMBL/GenBank/DDBJ whole genome shotgun (WGS) entry which is preliminary data.</text>
</comment>
<evidence type="ECO:0000259" key="1">
    <source>
        <dbReference type="PROSITE" id="PS50011"/>
    </source>
</evidence>
<name>A0ABP3ZMD2_9ACTN</name>
<proteinExistence type="predicted"/>
<accession>A0ABP3ZMD2</accession>
<sequence>MTDGMGLSPTPPQLQYFEERAAAPVTLIGQGMEGAVYDLGDGLAGKIWFERSVSEVRPLQAFLGELSQQGLPFRTPEIVVVDDIGGRAVSIEKKLTGTPLQQALENGAVSRQQGTELFVDIVTALETTTAGPAAAALPLLGGVEPAAGEWGIRLAELVRQRALGSSEYLTKDVDGFDELLGKVLAGLAAVQPDKPQIVHGDLCTPNILVGDGQAALLDWGFFTTAGDNTFDAATAAGFFDMYGPEARVIDDLLFDRFEGLGHSRERMHLYRAAYAICTATIYSPTGADGHYTWCVENLKREDLRAAL</sequence>
<feature type="domain" description="Protein kinase" evidence="1">
    <location>
        <begin position="22"/>
        <end position="307"/>
    </location>
</feature>
<dbReference type="InterPro" id="IPR000719">
    <property type="entry name" value="Prot_kinase_dom"/>
</dbReference>
<dbReference type="SUPFAM" id="SSF56112">
    <property type="entry name" value="Protein kinase-like (PK-like)"/>
    <property type="match status" value="1"/>
</dbReference>